<evidence type="ECO:0000256" key="4">
    <source>
        <dbReference type="ARBA" id="ARBA00022840"/>
    </source>
</evidence>
<evidence type="ECO:0000256" key="2">
    <source>
        <dbReference type="ARBA" id="ARBA00022598"/>
    </source>
</evidence>
<keyword evidence="4" id="KW-0067">ATP-binding</keyword>
<evidence type="ECO:0000256" key="5">
    <source>
        <dbReference type="ARBA" id="ARBA00022990"/>
    </source>
</evidence>
<dbReference type="Pfam" id="PF00501">
    <property type="entry name" value="AMP-binding"/>
    <property type="match status" value="1"/>
</dbReference>
<dbReference type="Pfam" id="PF13193">
    <property type="entry name" value="AMP-binding_C"/>
    <property type="match status" value="1"/>
</dbReference>
<dbReference type="InterPro" id="IPR000873">
    <property type="entry name" value="AMP-dep_synth/lig_dom"/>
</dbReference>
<evidence type="ECO:0000259" key="6">
    <source>
        <dbReference type="Pfam" id="PF00501"/>
    </source>
</evidence>
<feature type="domain" description="AMP-binding enzyme C-terminal" evidence="7">
    <location>
        <begin position="487"/>
        <end position="565"/>
    </location>
</feature>
<proteinExistence type="predicted"/>
<dbReference type="EMBL" id="CP080333">
    <property type="protein sequence ID" value="QYL19132.1"/>
    <property type="molecule type" value="Genomic_DNA"/>
</dbReference>
<dbReference type="InterPro" id="IPR042099">
    <property type="entry name" value="ANL_N_sf"/>
</dbReference>
<dbReference type="PANTHER" id="PTHR24095:SF14">
    <property type="entry name" value="ACETYL-COENZYME A SYNTHETASE 1"/>
    <property type="match status" value="1"/>
</dbReference>
<reference evidence="8 9" key="1">
    <citation type="submission" date="2021-07" db="EMBL/GenBank/DDBJ databases">
        <title>Whole genome sequencing of non-tuberculosis mycobacteria type-strains.</title>
        <authorList>
            <person name="Igarashi Y."/>
            <person name="Osugi A."/>
            <person name="Mitarai S."/>
        </authorList>
    </citation>
    <scope>NUCLEOTIDE SEQUENCE [LARGE SCALE GENOMIC DNA]</scope>
    <source>
        <strain evidence="8 9">JCM 16370</strain>
    </source>
</reference>
<feature type="domain" description="AMP-dependent synthetase/ligase" evidence="6">
    <location>
        <begin position="77"/>
        <end position="437"/>
    </location>
</feature>
<protein>
    <recommendedName>
        <fullName evidence="1">acetate--CoA ligase</fullName>
        <ecNumber evidence="1">6.2.1.1</ecNumber>
    </recommendedName>
</protein>
<dbReference type="InterPro" id="IPR045851">
    <property type="entry name" value="AMP-bd_C_sf"/>
</dbReference>
<dbReference type="Gene3D" id="3.30.300.30">
    <property type="match status" value="1"/>
</dbReference>
<dbReference type="GO" id="GO:0003987">
    <property type="term" value="F:acetate-CoA ligase activity"/>
    <property type="evidence" value="ECO:0007669"/>
    <property type="project" value="UniProtKB-EC"/>
</dbReference>
<dbReference type="SUPFAM" id="SSF56801">
    <property type="entry name" value="Acetyl-CoA synthetase-like"/>
    <property type="match status" value="1"/>
</dbReference>
<keyword evidence="3" id="KW-0547">Nucleotide-binding</keyword>
<dbReference type="Gene3D" id="3.40.50.12780">
    <property type="entry name" value="N-terminal domain of ligase-like"/>
    <property type="match status" value="1"/>
</dbReference>
<dbReference type="PROSITE" id="PS00455">
    <property type="entry name" value="AMP_BINDING"/>
    <property type="match status" value="1"/>
</dbReference>
<evidence type="ECO:0000256" key="1">
    <source>
        <dbReference type="ARBA" id="ARBA00013275"/>
    </source>
</evidence>
<gene>
    <name evidence="8" type="primary">acsA</name>
    <name evidence="8" type="ORF">K0O64_11950</name>
</gene>
<dbReference type="InterPro" id="IPR020845">
    <property type="entry name" value="AMP-binding_CS"/>
</dbReference>
<evidence type="ECO:0000256" key="3">
    <source>
        <dbReference type="ARBA" id="ARBA00022741"/>
    </source>
</evidence>
<dbReference type="NCBIfam" id="NF003313">
    <property type="entry name" value="PRK04319.1"/>
    <property type="match status" value="1"/>
</dbReference>
<dbReference type="RefSeq" id="WP_220046382.1">
    <property type="nucleotide sequence ID" value="NZ_BAAAVX010000005.1"/>
</dbReference>
<dbReference type="PANTHER" id="PTHR24095">
    <property type="entry name" value="ACETYL-COENZYME A SYNTHETASE"/>
    <property type="match status" value="1"/>
</dbReference>
<keyword evidence="9" id="KW-1185">Reference proteome</keyword>
<organism evidence="8 9">
    <name type="scientific">Mycolicibacterium pallens</name>
    <dbReference type="NCBI Taxonomy" id="370524"/>
    <lineage>
        <taxon>Bacteria</taxon>
        <taxon>Bacillati</taxon>
        <taxon>Actinomycetota</taxon>
        <taxon>Actinomycetes</taxon>
        <taxon>Mycobacteriales</taxon>
        <taxon>Mycobacteriaceae</taxon>
        <taxon>Mycolicibacterium</taxon>
    </lineage>
</organism>
<dbReference type="InterPro" id="IPR025110">
    <property type="entry name" value="AMP-bd_C"/>
</dbReference>
<keyword evidence="5" id="KW-0007">Acetylation</keyword>
<accession>A0ABX8VN43</accession>
<evidence type="ECO:0000313" key="9">
    <source>
        <dbReference type="Proteomes" id="UP000825367"/>
    </source>
</evidence>
<name>A0ABX8VN43_9MYCO</name>
<dbReference type="Proteomes" id="UP000825367">
    <property type="component" value="Chromosome"/>
</dbReference>
<evidence type="ECO:0000313" key="8">
    <source>
        <dbReference type="EMBL" id="QYL19132.1"/>
    </source>
</evidence>
<keyword evidence="2 8" id="KW-0436">Ligase</keyword>
<evidence type="ECO:0000259" key="7">
    <source>
        <dbReference type="Pfam" id="PF13193"/>
    </source>
</evidence>
<sequence>MTVIHKAAKDWKVDPNFVDYEGTRRGFDWSSAPDVCAGMGPGACNIAYAAVDRHQDGPAASRTALRFVSALDTDGAVATRDMSYGELGRLTRQFTNVLRSLAIGRGDRVFTLMGRTPELYISIMGALRNGSVVSPLFSAFGPEPIATRLSIGECDVLITTKAIFRKKLAKIRDQLTSVRHILVVDDTVDNDAARGTLNFWHLMDKADDNAPIEPTTADDPALLHFTSGTTGTPKGALHVHGAVQMHYLTGLYALDLHPEDIYWCTADPGWVTGMSYGVISPLLHGVTSIVDEAEFDATRWYTILQSQGVSVWYTAPTAIRMLIKAGPELAAQFTFPHLRFIASVGEPLNAEAVWWGQRVLGLPIHDNWWQTETGGIMIANTPAFDIKPGSMGRPLPGIDACVVRHRDDGSVSVIDEPDVEGELALKLGWPSMFREYLHQEDRYRKCFTDGLYLTGDLVKRDSDGYFWFVGRADDVIKSAGHLIGPFEVENALTDHPAVAEAAVIGKPDPTVGEVVKAFVTLKDGFSADDELRLDVLGHARKHLGAAVAPKEIEFVDSLPHTRSGKIMRRLLKARELGLPEGDISTVETMAETHAPAVSS</sequence>
<dbReference type="EC" id="6.2.1.1" evidence="1"/>